<evidence type="ECO:0000313" key="5">
    <source>
        <dbReference type="EMBL" id="CUS04821.2"/>
    </source>
</evidence>
<dbReference type="GO" id="GO:0016747">
    <property type="term" value="F:acyltransferase activity, transferring groups other than amino-acyl groups"/>
    <property type="evidence" value="ECO:0007669"/>
    <property type="project" value="InterPro"/>
</dbReference>
<keyword evidence="6" id="KW-1185">Reference proteome</keyword>
<dbReference type="CDD" id="cd04301">
    <property type="entry name" value="NAT_SF"/>
    <property type="match status" value="1"/>
</dbReference>
<feature type="compositionally biased region" description="Polar residues" evidence="3">
    <location>
        <begin position="1"/>
        <end position="12"/>
    </location>
</feature>
<gene>
    <name evidence="5" type="primary">pat</name>
    <name evidence="5" type="ORF">CFX0092_A2943</name>
</gene>
<dbReference type="Gene3D" id="3.40.630.30">
    <property type="match status" value="1"/>
</dbReference>
<dbReference type="PANTHER" id="PTHR43072:SF23">
    <property type="entry name" value="UPF0039 PROTEIN C11D3.02C"/>
    <property type="match status" value="1"/>
</dbReference>
<feature type="region of interest" description="Disordered" evidence="3">
    <location>
        <begin position="1"/>
        <end position="22"/>
    </location>
</feature>
<dbReference type="EMBL" id="LN890655">
    <property type="protein sequence ID" value="CUS04821.2"/>
    <property type="molecule type" value="Genomic_DNA"/>
</dbReference>
<evidence type="ECO:0000259" key="4">
    <source>
        <dbReference type="PROSITE" id="PS51186"/>
    </source>
</evidence>
<keyword evidence="1" id="KW-0808">Transferase</keyword>
<accession>A0A160T3N3</accession>
<dbReference type="SUPFAM" id="SSF55729">
    <property type="entry name" value="Acyl-CoA N-acyltransferases (Nat)"/>
    <property type="match status" value="1"/>
</dbReference>
<reference evidence="5" key="1">
    <citation type="submission" date="2016-01" db="EMBL/GenBank/DDBJ databases">
        <authorList>
            <person name="Mcilroy J.S."/>
            <person name="Karst M S."/>
            <person name="Albertsen M."/>
        </authorList>
    </citation>
    <scope>NUCLEOTIDE SEQUENCE</scope>
    <source>
        <strain evidence="5">Cfx-K</strain>
    </source>
</reference>
<evidence type="ECO:0000256" key="1">
    <source>
        <dbReference type="ARBA" id="ARBA00022679"/>
    </source>
</evidence>
<proteinExistence type="predicted"/>
<organism evidence="5 6">
    <name type="scientific">Candidatus Promineifilum breve</name>
    <dbReference type="NCBI Taxonomy" id="1806508"/>
    <lineage>
        <taxon>Bacteria</taxon>
        <taxon>Bacillati</taxon>
        <taxon>Chloroflexota</taxon>
        <taxon>Ardenticatenia</taxon>
        <taxon>Candidatus Promineifilales</taxon>
        <taxon>Candidatus Promineifilaceae</taxon>
        <taxon>Candidatus Promineifilum</taxon>
    </lineage>
</organism>
<dbReference type="InterPro" id="IPR000182">
    <property type="entry name" value="GNAT_dom"/>
</dbReference>
<protein>
    <submittedName>
        <fullName evidence="5">Phosphinothricin N-acetyltransferase</fullName>
    </submittedName>
</protein>
<keyword evidence="2" id="KW-0012">Acyltransferase</keyword>
<evidence type="ECO:0000313" key="6">
    <source>
        <dbReference type="Proteomes" id="UP000215027"/>
    </source>
</evidence>
<dbReference type="PROSITE" id="PS51186">
    <property type="entry name" value="GNAT"/>
    <property type="match status" value="1"/>
</dbReference>
<name>A0A160T3N3_9CHLR</name>
<evidence type="ECO:0000256" key="2">
    <source>
        <dbReference type="ARBA" id="ARBA00023315"/>
    </source>
</evidence>
<dbReference type="OrthoDB" id="9798006at2"/>
<dbReference type="InterPro" id="IPR016181">
    <property type="entry name" value="Acyl_CoA_acyltransferase"/>
</dbReference>
<sequence length="192" mass="20589">MSLHLNSPLNASRATARRRPTQARQAATLLAPLTAADWPAVRAIFEEGIATRQATFETAAPDWATWDAARLPVGRLVARRGRAVVGWAALSPVSSRAAYRGVAEVSVYVAAAARGQGVGRLLLSALVEASEAAGIWTLQAGIFPENEASVALHLGRGFRVIGRRERVACHYGVWRDALLLERRSRSVGVGDE</sequence>
<dbReference type="Pfam" id="PF00583">
    <property type="entry name" value="Acetyltransf_1"/>
    <property type="match status" value="1"/>
</dbReference>
<dbReference type="PANTHER" id="PTHR43072">
    <property type="entry name" value="N-ACETYLTRANSFERASE"/>
    <property type="match status" value="1"/>
</dbReference>
<evidence type="ECO:0000256" key="3">
    <source>
        <dbReference type="SAM" id="MobiDB-lite"/>
    </source>
</evidence>
<dbReference type="Proteomes" id="UP000215027">
    <property type="component" value="Chromosome I"/>
</dbReference>
<dbReference type="KEGG" id="pbf:CFX0092_A2943"/>
<dbReference type="RefSeq" id="WP_095044105.1">
    <property type="nucleotide sequence ID" value="NZ_LN890655.1"/>
</dbReference>
<dbReference type="AlphaFoldDB" id="A0A160T3N3"/>
<feature type="domain" description="N-acetyltransferase" evidence="4">
    <location>
        <begin position="28"/>
        <end position="181"/>
    </location>
</feature>